<dbReference type="Proteomes" id="UP000269669">
    <property type="component" value="Unassembled WGS sequence"/>
</dbReference>
<reference evidence="1 2" key="1">
    <citation type="submission" date="2018-12" db="EMBL/GenBank/DDBJ databases">
        <title>Sequencing of bacterial isolates from soil warming experiment in Harvard Forest, Massachusetts, USA.</title>
        <authorList>
            <person name="Deangelis K."/>
        </authorList>
    </citation>
    <scope>NUCLEOTIDE SEQUENCE [LARGE SCALE GENOMIC DNA]</scope>
    <source>
        <strain evidence="1 2">EB153</strain>
    </source>
</reference>
<evidence type="ECO:0000313" key="1">
    <source>
        <dbReference type="EMBL" id="RSL15565.1"/>
    </source>
</evidence>
<evidence type="ECO:0000313" key="2">
    <source>
        <dbReference type="Proteomes" id="UP000269669"/>
    </source>
</evidence>
<protein>
    <submittedName>
        <fullName evidence="1">Uncharacterized protein</fullName>
    </submittedName>
</protein>
<keyword evidence="2" id="KW-1185">Reference proteome</keyword>
<proteinExistence type="predicted"/>
<organism evidence="1 2">
    <name type="scientific">Edaphobacter aggregans</name>
    <dbReference type="NCBI Taxonomy" id="570835"/>
    <lineage>
        <taxon>Bacteria</taxon>
        <taxon>Pseudomonadati</taxon>
        <taxon>Acidobacteriota</taxon>
        <taxon>Terriglobia</taxon>
        <taxon>Terriglobales</taxon>
        <taxon>Acidobacteriaceae</taxon>
        <taxon>Edaphobacter</taxon>
    </lineage>
</organism>
<name>A0A428MF49_9BACT</name>
<sequence length="101" mass="11715">MKKPNEPKRCWRIRGYDSLTLIFDQSVPTGQLTEGNMKELLRALVAKDLLPSELIGAYARRGTKIHNRFLEIQKENLPEKRRVLYTCGENPYYTADVEVCD</sequence>
<dbReference type="AlphaFoldDB" id="A0A428MF49"/>
<gene>
    <name evidence="1" type="ORF">EDE15_1056</name>
</gene>
<comment type="caution">
    <text evidence="1">The sequence shown here is derived from an EMBL/GenBank/DDBJ whole genome shotgun (WGS) entry which is preliminary data.</text>
</comment>
<accession>A0A428MF49</accession>
<dbReference type="EMBL" id="RSDW01000001">
    <property type="protein sequence ID" value="RSL15565.1"/>
    <property type="molecule type" value="Genomic_DNA"/>
</dbReference>